<keyword evidence="1" id="KW-1003">Cell membrane</keyword>
<keyword evidence="8" id="KW-1185">Reference proteome</keyword>
<dbReference type="RefSeq" id="WP_250929765.1">
    <property type="nucleotide sequence ID" value="NZ_JAMQBK010000041.1"/>
</dbReference>
<evidence type="ECO:0000313" key="7">
    <source>
        <dbReference type="EMBL" id="MCM2372130.1"/>
    </source>
</evidence>
<keyword evidence="3" id="KW-0479">Metal-binding</keyword>
<dbReference type="SUPFAM" id="SSF56300">
    <property type="entry name" value="Metallo-dependent phosphatases"/>
    <property type="match status" value="1"/>
</dbReference>
<keyword evidence="2" id="KW-0997">Cell inner membrane</keyword>
<gene>
    <name evidence="7" type="ORF">NB063_16110</name>
</gene>
<name>A0ABT0U6G4_9BACT</name>
<evidence type="ECO:0000256" key="1">
    <source>
        <dbReference type="ARBA" id="ARBA00022475"/>
    </source>
</evidence>
<dbReference type="PANTHER" id="PTHR34990:SF2">
    <property type="entry name" value="BLL8164 PROTEIN"/>
    <property type="match status" value="1"/>
</dbReference>
<organism evidence="7 8">
    <name type="scientific">Aporhodopirellula aestuarii</name>
    <dbReference type="NCBI Taxonomy" id="2950107"/>
    <lineage>
        <taxon>Bacteria</taxon>
        <taxon>Pseudomonadati</taxon>
        <taxon>Planctomycetota</taxon>
        <taxon>Planctomycetia</taxon>
        <taxon>Pirellulales</taxon>
        <taxon>Pirellulaceae</taxon>
        <taxon>Aporhodopirellula</taxon>
    </lineage>
</organism>
<evidence type="ECO:0000313" key="8">
    <source>
        <dbReference type="Proteomes" id="UP001202961"/>
    </source>
</evidence>
<sequence length="299" mass="34233">MQRSAPTPVRTLLVSDVHLGCKHSRAEEFLAFLRGFQPESIYLVGDFIDSWKINAGWHWTPACDDVIMHLIELAKNGTKVHYVSGNHDAFLRNPAFQSGCLTPVPRFEVANEFVMETVDGWRFLITHGDMFDCVETNAQWLSKGCSVFYDACLSFNRWWHNAWMAQDRNPYGGCAVLKDRIKRWIRFVSGFETKIMMHARQSDCDGVICGHIHTPDIVSGDAMWYCNTGDWVENCTGLIERHDGQMQLVRRYDDDLFLRLPRRRSTRPETVDSVRDPVPAVINNSEEWVVTAAPGEYAA</sequence>
<dbReference type="InterPro" id="IPR043461">
    <property type="entry name" value="LpxH-like"/>
</dbReference>
<evidence type="ECO:0000256" key="5">
    <source>
        <dbReference type="ARBA" id="ARBA00023211"/>
    </source>
</evidence>
<protein>
    <submittedName>
        <fullName evidence="7">UDP-2,3-diacylglucosamine diphosphatase</fullName>
    </submittedName>
</protein>
<dbReference type="EMBL" id="JAMQBK010000041">
    <property type="protein sequence ID" value="MCM2372130.1"/>
    <property type="molecule type" value="Genomic_DNA"/>
</dbReference>
<dbReference type="Pfam" id="PF00149">
    <property type="entry name" value="Metallophos"/>
    <property type="match status" value="1"/>
</dbReference>
<dbReference type="InterPro" id="IPR029052">
    <property type="entry name" value="Metallo-depent_PP-like"/>
</dbReference>
<proteinExistence type="predicted"/>
<dbReference type="CDD" id="cd07398">
    <property type="entry name" value="MPP_YbbF-LpxH"/>
    <property type="match status" value="1"/>
</dbReference>
<reference evidence="7 8" key="1">
    <citation type="journal article" date="2022" name="Syst. Appl. Microbiol.">
        <title>Rhodopirellula aestuarii sp. nov., a novel member of the genus Rhodopirellula isolated from brackish sediments collected in the Tagus River estuary, Portugal.</title>
        <authorList>
            <person name="Vitorino I.R."/>
            <person name="Klimek D."/>
            <person name="Calusinska M."/>
            <person name="Lobo-da-Cunha A."/>
            <person name="Vasconcelos V."/>
            <person name="Lage O.M."/>
        </authorList>
    </citation>
    <scope>NUCLEOTIDE SEQUENCE [LARGE SCALE GENOMIC DNA]</scope>
    <source>
        <strain evidence="7 8">ICT_H3.1</strain>
    </source>
</reference>
<dbReference type="Gene3D" id="3.60.21.10">
    <property type="match status" value="1"/>
</dbReference>
<accession>A0ABT0U6G4</accession>
<comment type="caution">
    <text evidence="7">The sequence shown here is derived from an EMBL/GenBank/DDBJ whole genome shotgun (WGS) entry which is preliminary data.</text>
</comment>
<keyword evidence="4" id="KW-0472">Membrane</keyword>
<dbReference type="Proteomes" id="UP001202961">
    <property type="component" value="Unassembled WGS sequence"/>
</dbReference>
<dbReference type="PANTHER" id="PTHR34990">
    <property type="entry name" value="UDP-2,3-DIACYLGLUCOSAMINE HYDROLASE-RELATED"/>
    <property type="match status" value="1"/>
</dbReference>
<evidence type="ECO:0000256" key="4">
    <source>
        <dbReference type="ARBA" id="ARBA00023136"/>
    </source>
</evidence>
<evidence type="ECO:0000256" key="2">
    <source>
        <dbReference type="ARBA" id="ARBA00022519"/>
    </source>
</evidence>
<dbReference type="InterPro" id="IPR004843">
    <property type="entry name" value="Calcineurin-like_PHP"/>
</dbReference>
<evidence type="ECO:0000256" key="3">
    <source>
        <dbReference type="ARBA" id="ARBA00022723"/>
    </source>
</evidence>
<feature type="domain" description="Calcineurin-like phosphoesterase" evidence="6">
    <location>
        <begin position="10"/>
        <end position="215"/>
    </location>
</feature>
<evidence type="ECO:0000259" key="6">
    <source>
        <dbReference type="Pfam" id="PF00149"/>
    </source>
</evidence>
<keyword evidence="5" id="KW-0464">Manganese</keyword>